<organism evidence="1 2">
    <name type="scientific">Serratia phage Moabite</name>
    <dbReference type="NCBI Taxonomy" id="2587814"/>
    <lineage>
        <taxon>Viruses</taxon>
        <taxon>Duplodnaviria</taxon>
        <taxon>Heunggongvirae</taxon>
        <taxon>Uroviricota</taxon>
        <taxon>Caudoviricetes</taxon>
        <taxon>Chimalliviridae</taxon>
        <taxon>Moabitevirus</taxon>
        <taxon>Moabitevirus moabite</taxon>
    </lineage>
</organism>
<reference evidence="2" key="1">
    <citation type="submission" date="2019-05" db="EMBL/GenBank/DDBJ databases">
        <title>Complete Genome Sequence of Serratia marcescens Myophage Moabite.</title>
        <authorList>
            <person name="Price L."/>
            <person name="Rohren M."/>
            <person name="Newkirk H."/>
            <person name="Liu M."/>
            <person name="Ramsey J."/>
        </authorList>
    </citation>
    <scope>NUCLEOTIDE SEQUENCE [LARGE SCALE GENOMIC DNA]</scope>
</reference>
<proteinExistence type="predicted"/>
<keyword evidence="2" id="KW-1185">Reference proteome</keyword>
<sequence>MNPIQHLKKFVKSDVEGHAFIALSDSPFQTAIVKCILGNEFGEAFELAKANKNTFKFFEIKEQKYAVVVANEYDFGTYLDLPDQVEQETELGTRVVVFGEYAKGEILGNLLIVAGASWYGFTAPWKHHNDALHYVTSRYAGCEMAQCKIA</sequence>
<dbReference type="Proteomes" id="UP000319063">
    <property type="component" value="Segment"/>
</dbReference>
<evidence type="ECO:0000313" key="1">
    <source>
        <dbReference type="EMBL" id="QDB71299.1"/>
    </source>
</evidence>
<dbReference type="EMBL" id="MK994515">
    <property type="protein sequence ID" value="QDB71299.1"/>
    <property type="molecule type" value="Genomic_DNA"/>
</dbReference>
<evidence type="ECO:0000313" key="2">
    <source>
        <dbReference type="Proteomes" id="UP000319063"/>
    </source>
</evidence>
<protein>
    <submittedName>
        <fullName evidence="1">Uncharacterized protein</fullName>
    </submittedName>
</protein>
<accession>A0A4Y5TQR6</accession>
<gene>
    <name evidence="1" type="ORF">CPT_Moabite_269</name>
</gene>
<name>A0A4Y5TQR6_9CAUD</name>